<feature type="chain" id="PRO_5035813580" evidence="1">
    <location>
        <begin position="17"/>
        <end position="280"/>
    </location>
</feature>
<proteinExistence type="predicted"/>
<name>A0A8S3RJU2_MYTED</name>
<dbReference type="EMBL" id="CAJPWZ010001072">
    <property type="protein sequence ID" value="CAG2207204.1"/>
    <property type="molecule type" value="Genomic_DNA"/>
</dbReference>
<gene>
    <name evidence="2" type="ORF">MEDL_21533</name>
</gene>
<keyword evidence="1" id="KW-0732">Signal</keyword>
<keyword evidence="3" id="KW-1185">Reference proteome</keyword>
<evidence type="ECO:0000313" key="3">
    <source>
        <dbReference type="Proteomes" id="UP000683360"/>
    </source>
</evidence>
<dbReference type="OrthoDB" id="6137503at2759"/>
<comment type="caution">
    <text evidence="2">The sequence shown here is derived from an EMBL/GenBank/DDBJ whole genome shotgun (WGS) entry which is preliminary data.</text>
</comment>
<feature type="signal peptide" evidence="1">
    <location>
        <begin position="1"/>
        <end position="16"/>
    </location>
</feature>
<evidence type="ECO:0000256" key="1">
    <source>
        <dbReference type="SAM" id="SignalP"/>
    </source>
</evidence>
<accession>A0A8S3RJU2</accession>
<dbReference type="AlphaFoldDB" id="A0A8S3RJU2"/>
<organism evidence="2 3">
    <name type="scientific">Mytilus edulis</name>
    <name type="common">Blue mussel</name>
    <dbReference type="NCBI Taxonomy" id="6550"/>
    <lineage>
        <taxon>Eukaryota</taxon>
        <taxon>Metazoa</taxon>
        <taxon>Spiralia</taxon>
        <taxon>Lophotrochozoa</taxon>
        <taxon>Mollusca</taxon>
        <taxon>Bivalvia</taxon>
        <taxon>Autobranchia</taxon>
        <taxon>Pteriomorphia</taxon>
        <taxon>Mytilida</taxon>
        <taxon>Mytiloidea</taxon>
        <taxon>Mytilidae</taxon>
        <taxon>Mytilinae</taxon>
        <taxon>Mytilus</taxon>
    </lineage>
</organism>
<reference evidence="2" key="1">
    <citation type="submission" date="2021-03" db="EMBL/GenBank/DDBJ databases">
        <authorList>
            <person name="Bekaert M."/>
        </authorList>
    </citation>
    <scope>NUCLEOTIDE SEQUENCE</scope>
</reference>
<evidence type="ECO:0000313" key="2">
    <source>
        <dbReference type="EMBL" id="CAG2207204.1"/>
    </source>
</evidence>
<sequence>MMSLIVVAALLACTSATFYKGNFGPQSGYQRFEGYEPMNSNFGMMRYGNQYDMFKGGYLNNDGVGGFQNRGLNSGYKKGGTGGYFKDGNVGYQKGGMRGQFNGGNIGYQKGGMGGQINGGTGGYMKDMMDSGLYPSGFEGWNSFGSGLGMQGLGGYPKFGNNGFGKMGGFLGTNGLKKMQLFGRQKIIVYLLGLLCACVYGLKMDFTRWPENWNKNGKRGMSGQFNGGNGGYLKEMMDPGFYPSGFEGWNNPGTGLGMGMQGLGGYPKFGNNGFKKKAVK</sequence>
<protein>
    <submittedName>
        <fullName evidence="2">Uncharacterized protein</fullName>
    </submittedName>
</protein>
<dbReference type="Proteomes" id="UP000683360">
    <property type="component" value="Unassembled WGS sequence"/>
</dbReference>